<dbReference type="Proteomes" id="UP001208689">
    <property type="component" value="Chromosome"/>
</dbReference>
<accession>A0ABY6HKE0</accession>
<reference evidence="1" key="1">
    <citation type="submission" date="2022-09" db="EMBL/GenBank/DDBJ databases">
        <title>Actin cytoskeleton and complex cell architecture in an #Asgard archaeon.</title>
        <authorList>
            <person name="Ponce Toledo R.I."/>
            <person name="Schleper C."/>
            <person name="Rodrigues Oliveira T."/>
            <person name="Wollweber F."/>
            <person name="Xu J."/>
            <person name="Rittmann S."/>
            <person name="Klingl A."/>
            <person name="Pilhofer M."/>
        </authorList>
    </citation>
    <scope>NUCLEOTIDE SEQUENCE</scope>
    <source>
        <strain evidence="1">B-35</strain>
    </source>
</reference>
<gene>
    <name evidence="1" type="ORF">NEF87_000275</name>
</gene>
<protein>
    <submittedName>
        <fullName evidence="1">Uncharacterized protein</fullName>
    </submittedName>
</protein>
<dbReference type="EMBL" id="CP104013">
    <property type="protein sequence ID" value="UYP43990.1"/>
    <property type="molecule type" value="Genomic_DNA"/>
</dbReference>
<proteinExistence type="predicted"/>
<sequence>MSHFAPFIEVRIVKSVDKSRENTNFVLGEIVKWYKRKVCRVNLLRNGKDPHVRIEYNLQDEKKFWGNVFLTNLWDKIEEGSVDLPDSNLFSSNASEDDLFLILNYTTNKKAYLRRDFNFAINLMKTFGFEISFEEILDGFLLFYHTREDFLMSQIKNRLFSELLKIITHRRISTIKNLQFLKKNYKYLKSQE</sequence>
<keyword evidence="2" id="KW-1185">Reference proteome</keyword>
<name>A0ABY6HKE0_9ARCH</name>
<evidence type="ECO:0000313" key="1">
    <source>
        <dbReference type="EMBL" id="UYP43990.1"/>
    </source>
</evidence>
<evidence type="ECO:0000313" key="2">
    <source>
        <dbReference type="Proteomes" id="UP001208689"/>
    </source>
</evidence>
<organism evidence="1 2">
    <name type="scientific">Candidatus Lokiarchaeum ossiferum</name>
    <dbReference type="NCBI Taxonomy" id="2951803"/>
    <lineage>
        <taxon>Archaea</taxon>
        <taxon>Promethearchaeati</taxon>
        <taxon>Promethearchaeota</taxon>
        <taxon>Promethearchaeia</taxon>
        <taxon>Promethearchaeales</taxon>
        <taxon>Promethearchaeaceae</taxon>
        <taxon>Candidatus Lokiarchaeum</taxon>
    </lineage>
</organism>